<proteinExistence type="predicted"/>
<keyword evidence="3" id="KW-1185">Reference proteome</keyword>
<accession>A0AAV7P4A7</accession>
<evidence type="ECO:0000313" key="3">
    <source>
        <dbReference type="Proteomes" id="UP001066276"/>
    </source>
</evidence>
<sequence length="133" mass="14532">MRRSALNPQRPAGWPRVPRPATRPRLRFRSSVSRSSGPPFCVAGIRRAPPAQAFQGTTSPLATPKGHTLDLLHDPGPGLGSDRQMSESRWELCSERVTPSASSHAPANVFLMSPFQKIAPLLDTPTFPTVFLH</sequence>
<feature type="region of interest" description="Disordered" evidence="1">
    <location>
        <begin position="1"/>
        <end position="87"/>
    </location>
</feature>
<dbReference type="EMBL" id="JANPWB010000012">
    <property type="protein sequence ID" value="KAJ1120523.1"/>
    <property type="molecule type" value="Genomic_DNA"/>
</dbReference>
<comment type="caution">
    <text evidence="2">The sequence shown here is derived from an EMBL/GenBank/DDBJ whole genome shotgun (WGS) entry which is preliminary data.</text>
</comment>
<name>A0AAV7P4A7_PLEWA</name>
<protein>
    <submittedName>
        <fullName evidence="2">Uncharacterized protein</fullName>
    </submittedName>
</protein>
<evidence type="ECO:0000256" key="1">
    <source>
        <dbReference type="SAM" id="MobiDB-lite"/>
    </source>
</evidence>
<gene>
    <name evidence="2" type="ORF">NDU88_008688</name>
</gene>
<evidence type="ECO:0000313" key="2">
    <source>
        <dbReference type="EMBL" id="KAJ1120523.1"/>
    </source>
</evidence>
<reference evidence="2" key="1">
    <citation type="journal article" date="2022" name="bioRxiv">
        <title>Sequencing and chromosome-scale assembly of the giantPleurodeles waltlgenome.</title>
        <authorList>
            <person name="Brown T."/>
            <person name="Elewa A."/>
            <person name="Iarovenko S."/>
            <person name="Subramanian E."/>
            <person name="Araus A.J."/>
            <person name="Petzold A."/>
            <person name="Susuki M."/>
            <person name="Suzuki K.-i.T."/>
            <person name="Hayashi T."/>
            <person name="Toyoda A."/>
            <person name="Oliveira C."/>
            <person name="Osipova E."/>
            <person name="Leigh N.D."/>
            <person name="Simon A."/>
            <person name="Yun M.H."/>
        </authorList>
    </citation>
    <scope>NUCLEOTIDE SEQUENCE</scope>
    <source>
        <strain evidence="2">20211129_DDA</strain>
        <tissue evidence="2">Liver</tissue>
    </source>
</reference>
<dbReference type="Proteomes" id="UP001066276">
    <property type="component" value="Chromosome 8"/>
</dbReference>
<dbReference type="AlphaFoldDB" id="A0AAV7P4A7"/>
<organism evidence="2 3">
    <name type="scientific">Pleurodeles waltl</name>
    <name type="common">Iberian ribbed newt</name>
    <dbReference type="NCBI Taxonomy" id="8319"/>
    <lineage>
        <taxon>Eukaryota</taxon>
        <taxon>Metazoa</taxon>
        <taxon>Chordata</taxon>
        <taxon>Craniata</taxon>
        <taxon>Vertebrata</taxon>
        <taxon>Euteleostomi</taxon>
        <taxon>Amphibia</taxon>
        <taxon>Batrachia</taxon>
        <taxon>Caudata</taxon>
        <taxon>Salamandroidea</taxon>
        <taxon>Salamandridae</taxon>
        <taxon>Pleurodelinae</taxon>
        <taxon>Pleurodeles</taxon>
    </lineage>
</organism>